<evidence type="ECO:0000313" key="3">
    <source>
        <dbReference type="EMBL" id="CZS90877.1"/>
    </source>
</evidence>
<dbReference type="Pfam" id="PF00646">
    <property type="entry name" value="F-box"/>
    <property type="match status" value="1"/>
</dbReference>
<dbReference type="SUPFAM" id="SSF81383">
    <property type="entry name" value="F-box domain"/>
    <property type="match status" value="1"/>
</dbReference>
<feature type="region of interest" description="Disordered" evidence="1">
    <location>
        <begin position="534"/>
        <end position="556"/>
    </location>
</feature>
<protein>
    <submittedName>
        <fullName evidence="3">Related to F-box protein involved in pathogenicity</fullName>
    </submittedName>
</protein>
<evidence type="ECO:0000259" key="2">
    <source>
        <dbReference type="PROSITE" id="PS50181"/>
    </source>
</evidence>
<proteinExistence type="predicted"/>
<sequence length="556" mass="62878">MDPLHITEFASERYFSKLRQLNEPSDNAASSSEAPAAVAIPNPPLPTGPTFTLPLGRQRSLDNDLPPLDLRPSEQKKRSSGHDLTALRTQRRPTFAGSFGRLTSKVNVIHKGVPSIVEHREEILAVDPVAAQNLNLSDLFLALPNELQAQIIAPLPIHTVLTLRLVSKSFHTIVTLNESTIARYHIANSLPAYSLKLYPLPDPAWINLHYLCSIWHRLHVAEKLSTMIAAQAAKEIFLRNTDALRREFEPQHRRMRQRLMPLVFTLFHFFETYRDIHIKRLTSEPPLHRQAYTLNPIEAEVMAMYDDQTLLKVHQVFPLVVSSFSRRLRPPSYVGTLERSIKGYLKDRPADEVYATILAVGGLRQAQRFWETKGYNARRAAVDTWYGFLTRSPVEAPPKSKMSFVSHFGRNRAKQAAEASSSDSSTIHDATSCREWFCVKPSCQAARRRHSTDNLVFYSSLADGPPMSPLPRDLLRLMLPDLQHLSNIWMHTAEALILQRQIVPRAQDIKRNTHVLLELIRDDGMVLDDWTSGTPVQANMNTEQQEGMGVPGGLSD</sequence>
<feature type="region of interest" description="Disordered" evidence="1">
    <location>
        <begin position="24"/>
        <end position="87"/>
    </location>
</feature>
<dbReference type="AlphaFoldDB" id="A0A1E1JYB6"/>
<evidence type="ECO:0000256" key="1">
    <source>
        <dbReference type="SAM" id="MobiDB-lite"/>
    </source>
</evidence>
<feature type="compositionally biased region" description="Polar residues" evidence="1">
    <location>
        <begin position="534"/>
        <end position="545"/>
    </location>
</feature>
<gene>
    <name evidence="3" type="ORF">RCO7_06682</name>
</gene>
<dbReference type="EMBL" id="FJUW01000004">
    <property type="protein sequence ID" value="CZS90877.1"/>
    <property type="molecule type" value="Genomic_DNA"/>
</dbReference>
<dbReference type="InParanoid" id="A0A1E1JYB6"/>
<dbReference type="InterPro" id="IPR036047">
    <property type="entry name" value="F-box-like_dom_sf"/>
</dbReference>
<dbReference type="STRING" id="914237.A0A1E1JYB6"/>
<dbReference type="Proteomes" id="UP000178129">
    <property type="component" value="Unassembled WGS sequence"/>
</dbReference>
<comment type="caution">
    <text evidence="3">The sequence shown here is derived from an EMBL/GenBank/DDBJ whole genome shotgun (WGS) entry which is preliminary data.</text>
</comment>
<name>A0A1E1JYB6_9HELO</name>
<keyword evidence="4" id="KW-1185">Reference proteome</keyword>
<feature type="compositionally biased region" description="Low complexity" evidence="1">
    <location>
        <begin position="24"/>
        <end position="39"/>
    </location>
</feature>
<organism evidence="3 4">
    <name type="scientific">Rhynchosporium graminicola</name>
    <dbReference type="NCBI Taxonomy" id="2792576"/>
    <lineage>
        <taxon>Eukaryota</taxon>
        <taxon>Fungi</taxon>
        <taxon>Dikarya</taxon>
        <taxon>Ascomycota</taxon>
        <taxon>Pezizomycotina</taxon>
        <taxon>Leotiomycetes</taxon>
        <taxon>Helotiales</taxon>
        <taxon>Ploettnerulaceae</taxon>
        <taxon>Rhynchosporium</taxon>
    </lineage>
</organism>
<dbReference type="InterPro" id="IPR001810">
    <property type="entry name" value="F-box_dom"/>
</dbReference>
<feature type="domain" description="F-box" evidence="2">
    <location>
        <begin position="137"/>
        <end position="184"/>
    </location>
</feature>
<accession>A0A1E1JYB6</accession>
<feature type="compositionally biased region" description="Basic and acidic residues" evidence="1">
    <location>
        <begin position="71"/>
        <end position="81"/>
    </location>
</feature>
<reference evidence="4" key="1">
    <citation type="submission" date="2016-03" db="EMBL/GenBank/DDBJ databases">
        <authorList>
            <person name="Ploux O."/>
        </authorList>
    </citation>
    <scope>NUCLEOTIDE SEQUENCE [LARGE SCALE GENOMIC DNA]</scope>
    <source>
        <strain evidence="4">UK7</strain>
    </source>
</reference>
<evidence type="ECO:0000313" key="4">
    <source>
        <dbReference type="Proteomes" id="UP000178129"/>
    </source>
</evidence>
<dbReference type="PROSITE" id="PS50181">
    <property type="entry name" value="FBOX"/>
    <property type="match status" value="1"/>
</dbReference>